<evidence type="ECO:0000313" key="10">
    <source>
        <dbReference type="Proteomes" id="UP000245207"/>
    </source>
</evidence>
<dbReference type="SMART" id="SM00468">
    <property type="entry name" value="PreSET"/>
    <property type="match status" value="1"/>
</dbReference>
<dbReference type="PANTHER" id="PTHR45660">
    <property type="entry name" value="HISTONE-LYSINE N-METHYLTRANSFERASE SETMAR"/>
    <property type="match status" value="1"/>
</dbReference>
<sequence>MITIARLVTSDLTDGQEKLHIPVINTIDDATITGFTYTSSLQVPSNLKLPPNADGCKCKEDCTNSKTCACAKLNGGDFPYVQHRGGRLIKAKDVVFECGPNCGCGPDCINRISQRKIKYQLEVFRTSDRGWAVKTRDFIPSGAPVCEYIGKLKRTSEMDKVASNEYIFEIDCEHTIKGIGGRERRRGDISGSDVDTQLENVAADENDPDISGSDVTELENVAADENDPDFCIDAGSIGNVARFINHSCDPNLFVQCVVSSHHDLKLARIVLVAAENIYPKQVWTAANKRNLLFVCLNQELTYDYGYALNSVVDENDIVKTLTCRCGTSKCRDFIPSGAPVCEYIGKLKRTSEMDKVASNEYIFEIDCEHTIKGIGGRERRRGDISGSDVDTQLENVAADENDPDVSGSDVTELENVAADENDPDFCIDAGSIGNVARFINHSCDPNLFVQCVVSSHHDLKLARIVLVAAENIYPKQELTYDYGYALNSVVDENDIVKTLTCRCGTSKCRGRLY</sequence>
<keyword evidence="2" id="KW-0158">Chromosome</keyword>
<dbReference type="SMART" id="SM00508">
    <property type="entry name" value="PostSET"/>
    <property type="match status" value="2"/>
</dbReference>
<dbReference type="InterPro" id="IPR051357">
    <property type="entry name" value="H3K9_HMTase_SUVAR3-9"/>
</dbReference>
<dbReference type="PANTHER" id="PTHR45660:SF95">
    <property type="entry name" value="SU(VAR)3-9-4-LIKE PROTEIN-RELATED"/>
    <property type="match status" value="1"/>
</dbReference>
<dbReference type="EMBL" id="PKPP01001406">
    <property type="protein sequence ID" value="PWA82982.1"/>
    <property type="molecule type" value="Genomic_DNA"/>
</dbReference>
<evidence type="ECO:0000256" key="2">
    <source>
        <dbReference type="ARBA" id="ARBA00022454"/>
    </source>
</evidence>
<feature type="domain" description="Post-SET" evidence="8">
    <location>
        <begin position="319"/>
        <end position="335"/>
    </location>
</feature>
<reference evidence="9 10" key="1">
    <citation type="journal article" date="2018" name="Mol. Plant">
        <title>The genome of Artemisia annua provides insight into the evolution of Asteraceae family and artemisinin biosynthesis.</title>
        <authorList>
            <person name="Shen Q."/>
            <person name="Zhang L."/>
            <person name="Liao Z."/>
            <person name="Wang S."/>
            <person name="Yan T."/>
            <person name="Shi P."/>
            <person name="Liu M."/>
            <person name="Fu X."/>
            <person name="Pan Q."/>
            <person name="Wang Y."/>
            <person name="Lv Z."/>
            <person name="Lu X."/>
            <person name="Zhang F."/>
            <person name="Jiang W."/>
            <person name="Ma Y."/>
            <person name="Chen M."/>
            <person name="Hao X."/>
            <person name="Li L."/>
            <person name="Tang Y."/>
            <person name="Lv G."/>
            <person name="Zhou Y."/>
            <person name="Sun X."/>
            <person name="Brodelius P.E."/>
            <person name="Rose J.K.C."/>
            <person name="Tang K."/>
        </authorList>
    </citation>
    <scope>NUCLEOTIDE SEQUENCE [LARGE SCALE GENOMIC DNA]</scope>
    <source>
        <strain evidence="10">cv. Huhao1</strain>
        <tissue evidence="9">Leaf</tissue>
    </source>
</reference>
<dbReference type="GO" id="GO:0008270">
    <property type="term" value="F:zinc ion binding"/>
    <property type="evidence" value="ECO:0007669"/>
    <property type="project" value="InterPro"/>
</dbReference>
<dbReference type="SMART" id="SM00317">
    <property type="entry name" value="SET"/>
    <property type="match status" value="2"/>
</dbReference>
<dbReference type="InterPro" id="IPR046341">
    <property type="entry name" value="SET_dom_sf"/>
</dbReference>
<dbReference type="Proteomes" id="UP000245207">
    <property type="component" value="Unassembled WGS sequence"/>
</dbReference>
<evidence type="ECO:0000259" key="8">
    <source>
        <dbReference type="PROSITE" id="PS50868"/>
    </source>
</evidence>
<keyword evidence="10" id="KW-1185">Reference proteome</keyword>
<evidence type="ECO:0000259" key="7">
    <source>
        <dbReference type="PROSITE" id="PS50867"/>
    </source>
</evidence>
<protein>
    <submittedName>
        <fullName evidence="9">SU(VAR)3-9-4-like protein</fullName>
    </submittedName>
</protein>
<dbReference type="PROSITE" id="PS50280">
    <property type="entry name" value="SET"/>
    <property type="match status" value="1"/>
</dbReference>
<dbReference type="Pfam" id="PF00856">
    <property type="entry name" value="SET"/>
    <property type="match status" value="2"/>
</dbReference>
<name>A0A2U1PB55_ARTAN</name>
<evidence type="ECO:0000256" key="3">
    <source>
        <dbReference type="ARBA" id="ARBA00022603"/>
    </source>
</evidence>
<evidence type="ECO:0000256" key="1">
    <source>
        <dbReference type="ARBA" id="ARBA00004286"/>
    </source>
</evidence>
<keyword evidence="4" id="KW-0808">Transferase</keyword>
<dbReference type="GO" id="GO:0003690">
    <property type="term" value="F:double-stranded DNA binding"/>
    <property type="evidence" value="ECO:0007669"/>
    <property type="project" value="TreeGrafter"/>
</dbReference>
<dbReference type="AlphaFoldDB" id="A0A2U1PB55"/>
<dbReference type="GO" id="GO:0042054">
    <property type="term" value="F:histone methyltransferase activity"/>
    <property type="evidence" value="ECO:0007669"/>
    <property type="project" value="InterPro"/>
</dbReference>
<dbReference type="InterPro" id="IPR001214">
    <property type="entry name" value="SET_dom"/>
</dbReference>
<dbReference type="Pfam" id="PF05033">
    <property type="entry name" value="Pre-SET"/>
    <property type="match status" value="1"/>
</dbReference>
<dbReference type="OrthoDB" id="5792673at2759"/>
<dbReference type="STRING" id="35608.A0A2U1PB55"/>
<evidence type="ECO:0000256" key="5">
    <source>
        <dbReference type="ARBA" id="ARBA00022691"/>
    </source>
</evidence>
<geneLocation type="chloroplast" evidence="9"/>
<dbReference type="SUPFAM" id="SSF82199">
    <property type="entry name" value="SET domain"/>
    <property type="match status" value="2"/>
</dbReference>
<evidence type="ECO:0000259" key="6">
    <source>
        <dbReference type="PROSITE" id="PS50280"/>
    </source>
</evidence>
<accession>A0A2U1PB55</accession>
<dbReference type="InterPro" id="IPR007728">
    <property type="entry name" value="Pre-SET_dom"/>
</dbReference>
<keyword evidence="3" id="KW-0489">Methyltransferase</keyword>
<comment type="subcellular location">
    <subcellularLocation>
        <location evidence="1">Chromosome</location>
    </subcellularLocation>
</comment>
<dbReference type="GO" id="GO:0032259">
    <property type="term" value="P:methylation"/>
    <property type="evidence" value="ECO:0007669"/>
    <property type="project" value="UniProtKB-KW"/>
</dbReference>
<comment type="caution">
    <text evidence="9">The sequence shown here is derived from an EMBL/GenBank/DDBJ whole genome shotgun (WGS) entry which is preliminary data.</text>
</comment>
<dbReference type="PROSITE" id="PS50867">
    <property type="entry name" value="PRE_SET"/>
    <property type="match status" value="1"/>
</dbReference>
<proteinExistence type="predicted"/>
<keyword evidence="9" id="KW-0150">Chloroplast</keyword>
<dbReference type="GO" id="GO:0005634">
    <property type="term" value="C:nucleus"/>
    <property type="evidence" value="ECO:0007669"/>
    <property type="project" value="InterPro"/>
</dbReference>
<feature type="domain" description="Pre-SET" evidence="7">
    <location>
        <begin position="54"/>
        <end position="116"/>
    </location>
</feature>
<dbReference type="Gene3D" id="2.170.270.10">
    <property type="entry name" value="SET domain"/>
    <property type="match status" value="2"/>
</dbReference>
<organism evidence="9 10">
    <name type="scientific">Artemisia annua</name>
    <name type="common">Sweet wormwood</name>
    <dbReference type="NCBI Taxonomy" id="35608"/>
    <lineage>
        <taxon>Eukaryota</taxon>
        <taxon>Viridiplantae</taxon>
        <taxon>Streptophyta</taxon>
        <taxon>Embryophyta</taxon>
        <taxon>Tracheophyta</taxon>
        <taxon>Spermatophyta</taxon>
        <taxon>Magnoliopsida</taxon>
        <taxon>eudicotyledons</taxon>
        <taxon>Gunneridae</taxon>
        <taxon>Pentapetalae</taxon>
        <taxon>asterids</taxon>
        <taxon>campanulids</taxon>
        <taxon>Asterales</taxon>
        <taxon>Asteraceae</taxon>
        <taxon>Asteroideae</taxon>
        <taxon>Anthemideae</taxon>
        <taxon>Artemisiinae</taxon>
        <taxon>Artemisia</taxon>
    </lineage>
</organism>
<feature type="domain" description="Post-SET" evidence="8">
    <location>
        <begin position="497"/>
        <end position="513"/>
    </location>
</feature>
<feature type="domain" description="SET" evidence="6">
    <location>
        <begin position="119"/>
        <end position="483"/>
    </location>
</feature>
<evidence type="ECO:0000256" key="4">
    <source>
        <dbReference type="ARBA" id="ARBA00022679"/>
    </source>
</evidence>
<dbReference type="PROSITE" id="PS50868">
    <property type="entry name" value="POST_SET"/>
    <property type="match status" value="2"/>
</dbReference>
<keyword evidence="5" id="KW-0949">S-adenosyl-L-methionine</keyword>
<keyword evidence="9" id="KW-0934">Plastid</keyword>
<gene>
    <name evidence="9" type="ORF">CTI12_AA174210</name>
</gene>
<dbReference type="InterPro" id="IPR003616">
    <property type="entry name" value="Post-SET_dom"/>
</dbReference>
<dbReference type="GO" id="GO:0005694">
    <property type="term" value="C:chromosome"/>
    <property type="evidence" value="ECO:0007669"/>
    <property type="project" value="UniProtKB-SubCell"/>
</dbReference>
<evidence type="ECO:0000313" key="9">
    <source>
        <dbReference type="EMBL" id="PWA82982.1"/>
    </source>
</evidence>